<proteinExistence type="predicted"/>
<feature type="transmembrane region" description="Helical" evidence="1">
    <location>
        <begin position="94"/>
        <end position="115"/>
    </location>
</feature>
<dbReference type="GO" id="GO:0005886">
    <property type="term" value="C:plasma membrane"/>
    <property type="evidence" value="ECO:0000318"/>
    <property type="project" value="GO_Central"/>
</dbReference>
<dbReference type="PANTHER" id="PTHR35867">
    <property type="entry name" value="PROTEIN RSEC"/>
    <property type="match status" value="1"/>
</dbReference>
<dbReference type="Pfam" id="PF04246">
    <property type="entry name" value="RseC_MucC"/>
    <property type="match status" value="1"/>
</dbReference>
<protein>
    <submittedName>
        <fullName evidence="2">Positive regulator of sigma E, RseC/MucC</fullName>
    </submittedName>
</protein>
<evidence type="ECO:0000256" key="1">
    <source>
        <dbReference type="SAM" id="Phobius"/>
    </source>
</evidence>
<dbReference type="PIRSF" id="PIRSF004923">
    <property type="entry name" value="RseC"/>
    <property type="match status" value="1"/>
</dbReference>
<dbReference type="GO" id="GO:1990204">
    <property type="term" value="C:oxidoreductase complex"/>
    <property type="evidence" value="ECO:0000318"/>
    <property type="project" value="GO_Central"/>
</dbReference>
<sequence length="136" mass="15439">MKEIGQVIEKNGIILKVKFSSSEACHSCGLCKINEEDLVLDVIDECNAKIGDFVMVEVERKDFYQVTFLIYLFPLISFILGVLIGYLIGERYRLDTQLLGLSIGLVFTVLSYPLIKSIYKKLSQKQKFIPVAKKIV</sequence>
<dbReference type="KEGG" id="dtu:Dtur_1301"/>
<evidence type="ECO:0000313" key="2">
    <source>
        <dbReference type="EMBL" id="ACK42575.1"/>
    </source>
</evidence>
<dbReference type="Proteomes" id="UP000007719">
    <property type="component" value="Chromosome"/>
</dbReference>
<keyword evidence="1" id="KW-0812">Transmembrane</keyword>
<keyword evidence="3" id="KW-1185">Reference proteome</keyword>
<dbReference type="OrthoDB" id="9813434at2"/>
<reference evidence="3" key="1">
    <citation type="journal article" date="2016" name="Front. Microbiol.">
        <title>The complete genome sequence of hyperthermophile Dictyoglomus turgidum DSM 6724 reveals a specialized carbohydrate fermentor.</title>
        <authorList>
            <person name="Brumm P.J."/>
            <person name="Gowda K."/>
            <person name="Robb F.T."/>
            <person name="Mead D.A."/>
        </authorList>
    </citation>
    <scope>NUCLEOTIDE SEQUENCE [LARGE SCALE GENOMIC DNA]</scope>
    <source>
        <strain evidence="3">DSM 6724 / Z-1310</strain>
    </source>
</reference>
<dbReference type="HOGENOM" id="CLU_124911_2_1_0"/>
<feature type="transmembrane region" description="Helical" evidence="1">
    <location>
        <begin position="68"/>
        <end position="88"/>
    </location>
</feature>
<gene>
    <name evidence="2" type="ordered locus">Dtur_1301</name>
</gene>
<dbReference type="RefSeq" id="WP_012583657.1">
    <property type="nucleotide sequence ID" value="NC_011661.1"/>
</dbReference>
<dbReference type="PANTHER" id="PTHR35867:SF1">
    <property type="entry name" value="PROTEIN RSEC"/>
    <property type="match status" value="1"/>
</dbReference>
<dbReference type="STRING" id="515635.Dtur_1301"/>
<dbReference type="InterPro" id="IPR007359">
    <property type="entry name" value="SigmaE_reg_RseC_MucC"/>
</dbReference>
<name>B8E0D0_DICTD</name>
<dbReference type="EnsemblBacteria" id="ACK42575">
    <property type="protein sequence ID" value="ACK42575"/>
    <property type="gene ID" value="Dtur_1301"/>
</dbReference>
<dbReference type="eggNOG" id="COG3086">
    <property type="taxonomic scope" value="Bacteria"/>
</dbReference>
<dbReference type="InterPro" id="IPR026268">
    <property type="entry name" value="RseC"/>
</dbReference>
<accession>B8E0D0</accession>
<dbReference type="AlphaFoldDB" id="B8E0D0"/>
<organism evidence="2 3">
    <name type="scientific">Dictyoglomus turgidum (strain DSM 6724 / Z-1310)</name>
    <dbReference type="NCBI Taxonomy" id="515635"/>
    <lineage>
        <taxon>Bacteria</taxon>
        <taxon>Pseudomonadati</taxon>
        <taxon>Dictyoglomota</taxon>
        <taxon>Dictyoglomia</taxon>
        <taxon>Dictyoglomales</taxon>
        <taxon>Dictyoglomaceae</taxon>
        <taxon>Dictyoglomus</taxon>
    </lineage>
</organism>
<evidence type="ECO:0000313" key="3">
    <source>
        <dbReference type="Proteomes" id="UP000007719"/>
    </source>
</evidence>
<dbReference type="InParanoid" id="B8E0D0"/>
<keyword evidence="1" id="KW-0472">Membrane</keyword>
<dbReference type="EMBL" id="CP001251">
    <property type="protein sequence ID" value="ACK42575.1"/>
    <property type="molecule type" value="Genomic_DNA"/>
</dbReference>
<keyword evidence="1" id="KW-1133">Transmembrane helix</keyword>